<evidence type="ECO:0000313" key="1">
    <source>
        <dbReference type="EMBL" id="GIM66432.1"/>
    </source>
</evidence>
<keyword evidence="2" id="KW-1185">Reference proteome</keyword>
<reference evidence="1" key="1">
    <citation type="submission" date="2021-03" db="EMBL/GenBank/DDBJ databases">
        <title>Whole genome shotgun sequence of Actinoplanes consettensis NBRC 14913.</title>
        <authorList>
            <person name="Komaki H."/>
            <person name="Tamura T."/>
        </authorList>
    </citation>
    <scope>NUCLEOTIDE SEQUENCE</scope>
    <source>
        <strain evidence="1">NBRC 14913</strain>
    </source>
</reference>
<gene>
    <name evidence="1" type="ORF">Aco04nite_01980</name>
</gene>
<name>A0A919S837_9ACTN</name>
<protein>
    <submittedName>
        <fullName evidence="1">Uncharacterized protein</fullName>
    </submittedName>
</protein>
<comment type="caution">
    <text evidence="1">The sequence shown here is derived from an EMBL/GenBank/DDBJ whole genome shotgun (WGS) entry which is preliminary data.</text>
</comment>
<accession>A0A919S837</accession>
<sequence>MGAGVGSFEEVAVDELAGEADLHADAGLGCGVVGGGDEVVEGAVEVGQRDVDGDAGDREGRGGFAVALFRRHLFILPPGYDRLRHPCG</sequence>
<evidence type="ECO:0000313" key="2">
    <source>
        <dbReference type="Proteomes" id="UP000680865"/>
    </source>
</evidence>
<dbReference type="AlphaFoldDB" id="A0A919S837"/>
<dbReference type="Proteomes" id="UP000680865">
    <property type="component" value="Unassembled WGS sequence"/>
</dbReference>
<organism evidence="1 2">
    <name type="scientific">Winogradskya consettensis</name>
    <dbReference type="NCBI Taxonomy" id="113560"/>
    <lineage>
        <taxon>Bacteria</taxon>
        <taxon>Bacillati</taxon>
        <taxon>Actinomycetota</taxon>
        <taxon>Actinomycetes</taxon>
        <taxon>Micromonosporales</taxon>
        <taxon>Micromonosporaceae</taxon>
        <taxon>Winogradskya</taxon>
    </lineage>
</organism>
<dbReference type="EMBL" id="BOQP01000001">
    <property type="protein sequence ID" value="GIM66432.1"/>
    <property type="molecule type" value="Genomic_DNA"/>
</dbReference>
<proteinExistence type="predicted"/>